<dbReference type="Proteomes" id="UP000290875">
    <property type="component" value="Unassembled WGS sequence"/>
</dbReference>
<reference evidence="1 2" key="1">
    <citation type="submission" date="2018-06" db="EMBL/GenBank/DDBJ databases">
        <title>Carbapenemase-producing Enterobacteriaceae present in wastewater treatment plant effluent and nearby surface waters in the US.</title>
        <authorList>
            <person name="Mathys D.A."/>
            <person name="Mollenkopf D.F."/>
            <person name="Feicht S.M."/>
            <person name="Adams R.J."/>
            <person name="Albers A.L."/>
            <person name="Grooters S.V."/>
            <person name="Stuever D.M."/>
            <person name="Daniels J.B."/>
            <person name="Wittum T.E."/>
        </authorList>
    </citation>
    <scope>NUCLEOTIDE SEQUENCE [LARGE SCALE GENOMIC DNA]</scope>
    <source>
        <strain evidence="1 2">GEO_4_Eff_A</strain>
    </source>
</reference>
<evidence type="ECO:0000313" key="1">
    <source>
        <dbReference type="EMBL" id="RXW28739.1"/>
    </source>
</evidence>
<comment type="caution">
    <text evidence="1">The sequence shown here is derived from an EMBL/GenBank/DDBJ whole genome shotgun (WGS) entry which is preliminary data.</text>
</comment>
<dbReference type="AlphaFoldDB" id="A0A4Q2E745"/>
<sequence>MNEIKAIPEGIIINGKLQAYSDVISLFENGTYDSCPIDAYQALQEINEAHQRGWVDPDMDQQIVMWRWLVAGMFIRELAKNGCESESITPGEDKYYTYAGGGIPVPLRMRNVRNALMCLVETQLLQILGGDEGRVACTEAYRAMVTNSPEDGGLILSAEGMRQITGFLDAFVTMAVTGAFPDNRAIH</sequence>
<gene>
    <name evidence="1" type="ORF">DM877_11950</name>
</gene>
<dbReference type="RefSeq" id="WP_079938911.1">
    <property type="nucleotide sequence ID" value="NZ_QJSL01000010.1"/>
</dbReference>
<accession>A0A4Q2E745</accession>
<proteinExistence type="predicted"/>
<name>A0A4Q2E745_ENTCL</name>
<evidence type="ECO:0000313" key="2">
    <source>
        <dbReference type="Proteomes" id="UP000290875"/>
    </source>
</evidence>
<organism evidence="1 2">
    <name type="scientific">Enterobacter cloacae</name>
    <dbReference type="NCBI Taxonomy" id="550"/>
    <lineage>
        <taxon>Bacteria</taxon>
        <taxon>Pseudomonadati</taxon>
        <taxon>Pseudomonadota</taxon>
        <taxon>Gammaproteobacteria</taxon>
        <taxon>Enterobacterales</taxon>
        <taxon>Enterobacteriaceae</taxon>
        <taxon>Enterobacter</taxon>
        <taxon>Enterobacter cloacae complex</taxon>
    </lineage>
</organism>
<dbReference type="EMBL" id="QJSL01000010">
    <property type="protein sequence ID" value="RXW28739.1"/>
    <property type="molecule type" value="Genomic_DNA"/>
</dbReference>
<protein>
    <submittedName>
        <fullName evidence="1">Uncharacterized protein</fullName>
    </submittedName>
</protein>